<feature type="compositionally biased region" description="Pro residues" evidence="1">
    <location>
        <begin position="132"/>
        <end position="143"/>
    </location>
</feature>
<dbReference type="InterPro" id="IPR024616">
    <property type="entry name" value="Pherophorin"/>
</dbReference>
<keyword evidence="4" id="KW-1185">Reference proteome</keyword>
<protein>
    <recommendedName>
        <fullName evidence="2">Pherophorin domain-containing protein</fullName>
    </recommendedName>
</protein>
<evidence type="ECO:0000313" key="3">
    <source>
        <dbReference type="EMBL" id="GLI70296.1"/>
    </source>
</evidence>
<evidence type="ECO:0000256" key="1">
    <source>
        <dbReference type="SAM" id="MobiDB-lite"/>
    </source>
</evidence>
<reference evidence="3 4" key="1">
    <citation type="journal article" date="2023" name="IScience">
        <title>Expanded male sex-determining region conserved during the evolution of homothallism in the green alga Volvox.</title>
        <authorList>
            <person name="Yamamoto K."/>
            <person name="Matsuzaki R."/>
            <person name="Mahakham W."/>
            <person name="Heman W."/>
            <person name="Sekimoto H."/>
            <person name="Kawachi M."/>
            <person name="Minakuchi Y."/>
            <person name="Toyoda A."/>
            <person name="Nozaki H."/>
        </authorList>
    </citation>
    <scope>NUCLEOTIDE SEQUENCE [LARGE SCALE GENOMIC DNA]</scope>
    <source>
        <strain evidence="3 4">NIES-4468</strain>
    </source>
</reference>
<evidence type="ECO:0000259" key="2">
    <source>
        <dbReference type="Pfam" id="PF12499"/>
    </source>
</evidence>
<evidence type="ECO:0000313" key="4">
    <source>
        <dbReference type="Proteomes" id="UP001165090"/>
    </source>
</evidence>
<organism evidence="3 4">
    <name type="scientific">Volvox africanus</name>
    <dbReference type="NCBI Taxonomy" id="51714"/>
    <lineage>
        <taxon>Eukaryota</taxon>
        <taxon>Viridiplantae</taxon>
        <taxon>Chlorophyta</taxon>
        <taxon>core chlorophytes</taxon>
        <taxon>Chlorophyceae</taxon>
        <taxon>CS clade</taxon>
        <taxon>Chlamydomonadales</taxon>
        <taxon>Volvocaceae</taxon>
        <taxon>Volvox</taxon>
    </lineage>
</organism>
<sequence>PLSTRTTSWVPPPQPPLLMRPPPPQGPHDSPRPLPRSSMYSSPPSPSPVRPPYLPPTLFPSPDNTPYPPSPLLSPASQRVLLKTSSSSGSSSPIKVIHPPMPPPPAPPRKLRRPPPSPFPPPSPPLISRVYSPPPRPSPPPPYDVKSELFLPPPPPIPCTVCVSIGIDDNGMSVPFTSHADCYNVGNSIIQDMTVEADSVRARIYQSDGPSIDCSRGDLIRVCFKFVSNDDGNKLQKYIGARMIAWPYLLHYNLCEKVPNASVNIFIGGEGADPHATSCLQDERRVGCLAGPKVCTKTQGATPFGVRPRLTKLPGYSSNTVMYCFEIVKVPVVHTNTRCGNSTVLRKAEITVGNDKALVGMYIKPAQAANMKAIQPIWLPASMTLVVYIEWTLKEADGGHICLELYKTTNMASFCLGANNQGVPRCMSRDRGPLLQGHRCRL</sequence>
<dbReference type="PANTHER" id="PTHR45691:SF6">
    <property type="entry name" value="PROTEIN DIAPHANOUS"/>
    <property type="match status" value="1"/>
</dbReference>
<dbReference type="Pfam" id="PF12499">
    <property type="entry name" value="DUF3707"/>
    <property type="match status" value="1"/>
</dbReference>
<feature type="domain" description="Pherophorin" evidence="2">
    <location>
        <begin position="292"/>
        <end position="421"/>
    </location>
</feature>
<proteinExistence type="predicted"/>
<dbReference type="Proteomes" id="UP001165090">
    <property type="component" value="Unassembled WGS sequence"/>
</dbReference>
<dbReference type="PANTHER" id="PTHR45691">
    <property type="entry name" value="PROTEIN DIAPHANOUS"/>
    <property type="match status" value="1"/>
</dbReference>
<feature type="compositionally biased region" description="Pro residues" evidence="1">
    <location>
        <begin position="99"/>
        <end position="125"/>
    </location>
</feature>
<comment type="caution">
    <text evidence="3">The sequence shown here is derived from an EMBL/GenBank/DDBJ whole genome shotgun (WGS) entry which is preliminary data.</text>
</comment>
<feature type="compositionally biased region" description="Pro residues" evidence="1">
    <location>
        <begin position="10"/>
        <end position="26"/>
    </location>
</feature>
<dbReference type="InterPro" id="IPR051412">
    <property type="entry name" value="Formin_Homology_Diaphanous_sf"/>
</dbReference>
<feature type="compositionally biased region" description="Pro residues" evidence="1">
    <location>
        <begin position="43"/>
        <end position="72"/>
    </location>
</feature>
<feature type="non-terminal residue" evidence="3">
    <location>
        <position position="1"/>
    </location>
</feature>
<accession>A0ABQ5SMC4</accession>
<name>A0ABQ5SMC4_9CHLO</name>
<dbReference type="EMBL" id="BSDZ01000094">
    <property type="protein sequence ID" value="GLI70296.1"/>
    <property type="molecule type" value="Genomic_DNA"/>
</dbReference>
<feature type="region of interest" description="Disordered" evidence="1">
    <location>
        <begin position="1"/>
        <end position="147"/>
    </location>
</feature>
<gene>
    <name evidence="3" type="ORF">VaNZ11_015241</name>
</gene>
<dbReference type="PRINTS" id="PR01217">
    <property type="entry name" value="PRICHEXTENSN"/>
</dbReference>